<dbReference type="Proteomes" id="UP000241367">
    <property type="component" value="Segment"/>
</dbReference>
<protein>
    <submittedName>
        <fullName evidence="2">Uncharacterized protein</fullName>
    </submittedName>
</protein>
<evidence type="ECO:0000313" key="3">
    <source>
        <dbReference type="Proteomes" id="UP000241367"/>
    </source>
</evidence>
<keyword evidence="1" id="KW-0472">Membrane</keyword>
<reference evidence="3" key="1">
    <citation type="submission" date="2018-02" db="EMBL/GenBank/DDBJ databases">
        <authorList>
            <person name="Cohen D.B."/>
            <person name="Kent A.D."/>
        </authorList>
    </citation>
    <scope>NUCLEOTIDE SEQUENCE [LARGE SCALE GENOMIC DNA]</scope>
</reference>
<evidence type="ECO:0000313" key="2">
    <source>
        <dbReference type="EMBL" id="AVO23056.1"/>
    </source>
</evidence>
<keyword evidence="3" id="KW-1185">Reference proteome</keyword>
<accession>A0A2P1JUM6</accession>
<name>A0A2P1JUM6_9CAUD</name>
<sequence>MIVINVLVYILYVISLVYMTTIIIGSLILAWQGKMNWKQFVFSVAVLGSLFALIDKVF</sequence>
<feature type="transmembrane region" description="Helical" evidence="1">
    <location>
        <begin position="7"/>
        <end position="31"/>
    </location>
</feature>
<keyword evidence="1" id="KW-0812">Transmembrane</keyword>
<organism evidence="2 3">
    <name type="scientific">Bacillus phage Anath</name>
    <dbReference type="NCBI Taxonomy" id="2108114"/>
    <lineage>
        <taxon>Viruses</taxon>
        <taxon>Duplodnaviria</taxon>
        <taxon>Heunggongvirae</taxon>
        <taxon>Uroviricota</taxon>
        <taxon>Caudoviricetes</taxon>
        <taxon>Ehrlichviridae</taxon>
        <taxon>Anathvirus</taxon>
        <taxon>Anathvirus anath</taxon>
    </lineage>
</organism>
<evidence type="ECO:0000256" key="1">
    <source>
        <dbReference type="SAM" id="Phobius"/>
    </source>
</evidence>
<proteinExistence type="predicted"/>
<keyword evidence="1" id="KW-1133">Transmembrane helix</keyword>
<feature type="transmembrane region" description="Helical" evidence="1">
    <location>
        <begin position="37"/>
        <end position="54"/>
    </location>
</feature>
<dbReference type="EMBL" id="MG983742">
    <property type="protein sequence ID" value="AVO23056.1"/>
    <property type="molecule type" value="Genomic_DNA"/>
</dbReference>